<feature type="compositionally biased region" description="Low complexity" evidence="1">
    <location>
        <begin position="328"/>
        <end position="338"/>
    </location>
</feature>
<feature type="compositionally biased region" description="Low complexity" evidence="1">
    <location>
        <begin position="119"/>
        <end position="131"/>
    </location>
</feature>
<accession>A0A8H6S3M3</accession>
<evidence type="ECO:0000313" key="2">
    <source>
        <dbReference type="EMBL" id="KAF7291817.1"/>
    </source>
</evidence>
<evidence type="ECO:0000313" key="3">
    <source>
        <dbReference type="Proteomes" id="UP000613580"/>
    </source>
</evidence>
<reference evidence="2" key="1">
    <citation type="submission" date="2020-05" db="EMBL/GenBank/DDBJ databases">
        <title>Mycena genomes resolve the evolution of fungal bioluminescence.</title>
        <authorList>
            <person name="Tsai I.J."/>
        </authorList>
    </citation>
    <scope>NUCLEOTIDE SEQUENCE</scope>
    <source>
        <strain evidence="2">110903Hualien_Pintung</strain>
    </source>
</reference>
<feature type="region of interest" description="Disordered" evidence="1">
    <location>
        <begin position="106"/>
        <end position="131"/>
    </location>
</feature>
<dbReference type="OrthoDB" id="10687571at2759"/>
<proteinExistence type="predicted"/>
<gene>
    <name evidence="2" type="ORF">HMN09_01241900</name>
</gene>
<organism evidence="2 3">
    <name type="scientific">Mycena chlorophos</name>
    <name type="common">Agaric fungus</name>
    <name type="synonym">Agaricus chlorophos</name>
    <dbReference type="NCBI Taxonomy" id="658473"/>
    <lineage>
        <taxon>Eukaryota</taxon>
        <taxon>Fungi</taxon>
        <taxon>Dikarya</taxon>
        <taxon>Basidiomycota</taxon>
        <taxon>Agaricomycotina</taxon>
        <taxon>Agaricomycetes</taxon>
        <taxon>Agaricomycetidae</taxon>
        <taxon>Agaricales</taxon>
        <taxon>Marasmiineae</taxon>
        <taxon>Mycenaceae</taxon>
        <taxon>Mycena</taxon>
    </lineage>
</organism>
<sequence length="452" mass="49467">MNGLPQPVPESVRAHWSTSQSGVALPSPAQFSAQSYPSAPPRADNASFSLENQQIRGQISASPGVLNSRPAQFYTADGKLVHSQGNPALSVKRQIVEMASRPFYPTPVKSSAQPLQRLSTPPMSSPTATANAPPFPFSGQIPTSLFAIPAQGDVRQPSGGSSYDNAVAVPDFRAERDQLKITNTHLSAENAALKQAMQGLNERALTADRLRSERDTARTTLQGQIEGRQKDRTQLMEQFTTMRSSLQAAERDKALATQQARMVVTELQEKNVRLQGALNQVAQEMQRVDAEREALRKERNELRERLQALEETKAVVKSEPEVPSLSLPTPEAAPISEAPIPPLNAELPPTPASQPDGPEMLPTGVEQWQSPKFYTLALPSAGERPRKRRRTEHGDGDEEAGDVEEEELSAGPPCPELAPIEFSVAARNNPARWFMAIRKIREEMEAEMEPEG</sequence>
<evidence type="ECO:0000256" key="1">
    <source>
        <dbReference type="SAM" id="MobiDB-lite"/>
    </source>
</evidence>
<dbReference type="EMBL" id="JACAZE010000023">
    <property type="protein sequence ID" value="KAF7291817.1"/>
    <property type="molecule type" value="Genomic_DNA"/>
</dbReference>
<keyword evidence="3" id="KW-1185">Reference proteome</keyword>
<comment type="caution">
    <text evidence="2">The sequence shown here is derived from an EMBL/GenBank/DDBJ whole genome shotgun (WGS) entry which is preliminary data.</text>
</comment>
<dbReference type="AlphaFoldDB" id="A0A8H6S3M3"/>
<name>A0A8H6S3M3_MYCCL</name>
<feature type="region of interest" description="Disordered" evidence="1">
    <location>
        <begin position="313"/>
        <end position="364"/>
    </location>
</feature>
<feature type="compositionally biased region" description="Acidic residues" evidence="1">
    <location>
        <begin position="395"/>
        <end position="408"/>
    </location>
</feature>
<feature type="region of interest" description="Disordered" evidence="1">
    <location>
        <begin position="376"/>
        <end position="416"/>
    </location>
</feature>
<feature type="compositionally biased region" description="Polar residues" evidence="1">
    <location>
        <begin position="108"/>
        <end position="118"/>
    </location>
</feature>
<protein>
    <submittedName>
        <fullName evidence="2">Uncharacterized protein</fullName>
    </submittedName>
</protein>
<dbReference type="Proteomes" id="UP000613580">
    <property type="component" value="Unassembled WGS sequence"/>
</dbReference>
<feature type="compositionally biased region" description="Polar residues" evidence="1">
    <location>
        <begin position="46"/>
        <end position="61"/>
    </location>
</feature>
<feature type="region of interest" description="Disordered" evidence="1">
    <location>
        <begin position="1"/>
        <end position="68"/>
    </location>
</feature>